<sequence>MGDTEKHKTSVDALCEAWEQKQHKFEMDIRMLLDSAKQLAVQLSKTIESSAEPIDTVRSQQQFKLNYLMIHLTEELQRQNDKTGAKRRLQEWNKSLDKMRLKIAVLAESLSKLGLVDVLAMKKLCELPDNSQQNYEKLSQALQHCEAMRNEHLEALIGHVHTEINEWCELTLQYPSARNYQKDCCTVELLELLEEQLKEIKDYYNANKAIFEVYAKRVRLWTRMEALDEKAKKPNRYQNRGGALLREERERRGINIKLPRIEQQIRELAQDYEQRNGRPFLVQGEAILERIANEWEDYRMAKEQQSAARKKTTSDNPLEPLNNSARSGFISLRKTTSVPYFNSTTASPTWTAKLQPKQRQRERSE</sequence>
<proteinExistence type="predicted"/>
<name>A0A484BPI5_DRONA</name>
<dbReference type="PANTHER" id="PTHR19321">
    <property type="entry name" value="PROTEIN REGULATOR OF CYTOKINESIS 1 PRC1-RELATED"/>
    <property type="match status" value="1"/>
</dbReference>
<feature type="compositionally biased region" description="Polar residues" evidence="1">
    <location>
        <begin position="340"/>
        <end position="352"/>
    </location>
</feature>
<dbReference type="Proteomes" id="UP000295192">
    <property type="component" value="Unassembled WGS sequence"/>
</dbReference>
<dbReference type="OrthoDB" id="642895at2759"/>
<dbReference type="OMA" id="NYQKDCC"/>
<dbReference type="GO" id="GO:1990023">
    <property type="term" value="C:mitotic spindle midzone"/>
    <property type="evidence" value="ECO:0007669"/>
    <property type="project" value="TreeGrafter"/>
</dbReference>
<evidence type="ECO:0000313" key="3">
    <source>
        <dbReference type="Proteomes" id="UP000295192"/>
    </source>
</evidence>
<dbReference type="GO" id="GO:0051256">
    <property type="term" value="P:mitotic spindle midzone assembly"/>
    <property type="evidence" value="ECO:0007669"/>
    <property type="project" value="TreeGrafter"/>
</dbReference>
<dbReference type="GO" id="GO:0008017">
    <property type="term" value="F:microtubule binding"/>
    <property type="evidence" value="ECO:0007669"/>
    <property type="project" value="InterPro"/>
</dbReference>
<dbReference type="Pfam" id="PF03999">
    <property type="entry name" value="MAP65_ASE1"/>
    <property type="match status" value="1"/>
</dbReference>
<organism evidence="2 3">
    <name type="scientific">Drosophila navojoa</name>
    <name type="common">Fruit fly</name>
    <dbReference type="NCBI Taxonomy" id="7232"/>
    <lineage>
        <taxon>Eukaryota</taxon>
        <taxon>Metazoa</taxon>
        <taxon>Ecdysozoa</taxon>
        <taxon>Arthropoda</taxon>
        <taxon>Hexapoda</taxon>
        <taxon>Insecta</taxon>
        <taxon>Pterygota</taxon>
        <taxon>Neoptera</taxon>
        <taxon>Endopterygota</taxon>
        <taxon>Diptera</taxon>
        <taxon>Brachycera</taxon>
        <taxon>Muscomorpha</taxon>
        <taxon>Ephydroidea</taxon>
        <taxon>Drosophilidae</taxon>
        <taxon>Drosophila</taxon>
    </lineage>
</organism>
<dbReference type="GO" id="GO:0005737">
    <property type="term" value="C:cytoplasm"/>
    <property type="evidence" value="ECO:0007669"/>
    <property type="project" value="TreeGrafter"/>
</dbReference>
<feature type="region of interest" description="Disordered" evidence="1">
    <location>
        <begin position="340"/>
        <end position="365"/>
    </location>
</feature>
<dbReference type="STRING" id="7232.A0A484BPI5"/>
<dbReference type="KEGG" id="dnv:108650605"/>
<dbReference type="Gene3D" id="1.20.58.1520">
    <property type="match status" value="1"/>
</dbReference>
<evidence type="ECO:0008006" key="4">
    <source>
        <dbReference type="Google" id="ProtNLM"/>
    </source>
</evidence>
<dbReference type="AlphaFoldDB" id="A0A484BPI5"/>
<reference evidence="2 3" key="1">
    <citation type="journal article" date="2019" name="J. Hered.">
        <title>An Improved Genome Assembly for Drosophila navojoa, the Basal Species in the mojavensis Cluster.</title>
        <authorList>
            <person name="Vanderlinde T."/>
            <person name="Dupim E.G."/>
            <person name="Nazario-Yepiz N.O."/>
            <person name="Carvalho A.B."/>
        </authorList>
    </citation>
    <scope>NUCLEOTIDE SEQUENCE [LARGE SCALE GENOMIC DNA]</scope>
    <source>
        <strain evidence="2">Navoj_Jal97</strain>
        <tissue evidence="2">Whole organism</tissue>
    </source>
</reference>
<evidence type="ECO:0000256" key="1">
    <source>
        <dbReference type="SAM" id="MobiDB-lite"/>
    </source>
</evidence>
<comment type="caution">
    <text evidence="2">The sequence shown here is derived from an EMBL/GenBank/DDBJ whole genome shotgun (WGS) entry which is preliminary data.</text>
</comment>
<protein>
    <recommendedName>
        <fullName evidence="4">Protein regulator of cytokinesis 1</fullName>
    </recommendedName>
</protein>
<evidence type="ECO:0000313" key="2">
    <source>
        <dbReference type="EMBL" id="TDG49631.1"/>
    </source>
</evidence>
<gene>
    <name evidence="2" type="ORF">AWZ03_003869</name>
</gene>
<accession>A0A484BPI5</accession>
<dbReference type="PANTHER" id="PTHR19321:SF41">
    <property type="entry name" value="FASCETTO-RELATED"/>
    <property type="match status" value="1"/>
</dbReference>
<dbReference type="EMBL" id="LSRL02000021">
    <property type="protein sequence ID" value="TDG49631.1"/>
    <property type="molecule type" value="Genomic_DNA"/>
</dbReference>
<feature type="region of interest" description="Disordered" evidence="1">
    <location>
        <begin position="302"/>
        <end position="327"/>
    </location>
</feature>
<dbReference type="InterPro" id="IPR007145">
    <property type="entry name" value="MAP65_Ase1_PRC1"/>
</dbReference>
<keyword evidence="3" id="KW-1185">Reference proteome</keyword>